<dbReference type="Gene3D" id="1.10.10.10">
    <property type="entry name" value="Winged helix-like DNA-binding domain superfamily/Winged helix DNA-binding domain"/>
    <property type="match status" value="1"/>
</dbReference>
<gene>
    <name evidence="2" type="ORF">DFJ68_2314</name>
</gene>
<proteinExistence type="predicted"/>
<dbReference type="Pfam" id="PF03861">
    <property type="entry name" value="ANTAR"/>
    <property type="match status" value="1"/>
</dbReference>
<accession>A0A495XWB3</accession>
<sequence length="234" mass="25342">MEPIPETRRAFIDLVRYEEFDLEPHIRGWIDAVLAVVPDLVGVSFTMIAEGLTFTYEAVPEVAAALDAVQYLDAGPCVETVHDGQARETVMSALDEDRWRLFAEAGAAVGVRSTLSLPIADDTGSVVASINLYGLRADSFRGQADRLAAALGSWPQGVTHNADLAFQSRQQAQVTPERLAEREIIERAVWMISGRYDISIEQAQARLADASERAGTTSAVFAALLTDLADPPGL</sequence>
<dbReference type="AlphaFoldDB" id="A0A495XWB3"/>
<dbReference type="RefSeq" id="WP_121033349.1">
    <property type="nucleotide sequence ID" value="NZ_RBXT01000001.1"/>
</dbReference>
<organism evidence="2 3">
    <name type="scientific">Terracoccus luteus</name>
    <dbReference type="NCBI Taxonomy" id="53356"/>
    <lineage>
        <taxon>Bacteria</taxon>
        <taxon>Bacillati</taxon>
        <taxon>Actinomycetota</taxon>
        <taxon>Actinomycetes</taxon>
        <taxon>Micrococcales</taxon>
        <taxon>Intrasporangiaceae</taxon>
        <taxon>Terracoccus</taxon>
    </lineage>
</organism>
<evidence type="ECO:0000259" key="1">
    <source>
        <dbReference type="Pfam" id="PF03861"/>
    </source>
</evidence>
<dbReference type="GO" id="GO:0003723">
    <property type="term" value="F:RNA binding"/>
    <property type="evidence" value="ECO:0007669"/>
    <property type="project" value="InterPro"/>
</dbReference>
<protein>
    <recommendedName>
        <fullName evidence="1">ANTAR domain-containing protein</fullName>
    </recommendedName>
</protein>
<dbReference type="SUPFAM" id="SSF55781">
    <property type="entry name" value="GAF domain-like"/>
    <property type="match status" value="1"/>
</dbReference>
<dbReference type="EMBL" id="RBXT01000001">
    <property type="protein sequence ID" value="RKT78860.1"/>
    <property type="molecule type" value="Genomic_DNA"/>
</dbReference>
<evidence type="ECO:0000313" key="2">
    <source>
        <dbReference type="EMBL" id="RKT78860.1"/>
    </source>
</evidence>
<evidence type="ECO:0000313" key="3">
    <source>
        <dbReference type="Proteomes" id="UP000278440"/>
    </source>
</evidence>
<feature type="domain" description="ANTAR" evidence="1">
    <location>
        <begin position="177"/>
        <end position="223"/>
    </location>
</feature>
<dbReference type="Proteomes" id="UP000278440">
    <property type="component" value="Unassembled WGS sequence"/>
</dbReference>
<dbReference type="OrthoDB" id="4824831at2"/>
<dbReference type="InterPro" id="IPR005561">
    <property type="entry name" value="ANTAR"/>
</dbReference>
<keyword evidence="3" id="KW-1185">Reference proteome</keyword>
<comment type="caution">
    <text evidence="2">The sequence shown here is derived from an EMBL/GenBank/DDBJ whole genome shotgun (WGS) entry which is preliminary data.</text>
</comment>
<dbReference type="InterPro" id="IPR036388">
    <property type="entry name" value="WH-like_DNA-bd_sf"/>
</dbReference>
<reference evidence="2 3" key="1">
    <citation type="submission" date="2018-10" db="EMBL/GenBank/DDBJ databases">
        <title>Sequencing the genomes of 1000 actinobacteria strains.</title>
        <authorList>
            <person name="Klenk H.-P."/>
        </authorList>
    </citation>
    <scope>NUCLEOTIDE SEQUENCE [LARGE SCALE GENOMIC DNA]</scope>
    <source>
        <strain evidence="2 3">DSM 44267</strain>
    </source>
</reference>
<name>A0A495XWB3_9MICO</name>